<sequence>MSFYLSAQFQVRNCDSFCALTTLHLQILHTCIPVSNLSNPEEGQNLTNFVSAKTIYSGINPKVISRMKLCSSKKRQNKRDKYMEDVNGLLTVYKEVVKNRRKLPKRSNEESKGKMESQNIYPS</sequence>
<protein>
    <submittedName>
        <fullName evidence="2">Uncharacterized protein</fullName>
    </submittedName>
</protein>
<name>A0ABC8J0N6_ERUVS</name>
<feature type="region of interest" description="Disordered" evidence="1">
    <location>
        <begin position="101"/>
        <end position="123"/>
    </location>
</feature>
<proteinExistence type="predicted"/>
<accession>A0ABC8J0N6</accession>
<dbReference type="AlphaFoldDB" id="A0ABC8J0N6"/>
<dbReference type="Proteomes" id="UP001642260">
    <property type="component" value="Unassembled WGS sequence"/>
</dbReference>
<evidence type="ECO:0000313" key="2">
    <source>
        <dbReference type="EMBL" id="CAH8297259.1"/>
    </source>
</evidence>
<gene>
    <name evidence="2" type="ORF">ERUC_LOCUS2148</name>
</gene>
<keyword evidence="3" id="KW-1185">Reference proteome</keyword>
<dbReference type="EMBL" id="CAKOAT010051599">
    <property type="protein sequence ID" value="CAH8297259.1"/>
    <property type="molecule type" value="Genomic_DNA"/>
</dbReference>
<reference evidence="2 3" key="1">
    <citation type="submission" date="2022-03" db="EMBL/GenBank/DDBJ databases">
        <authorList>
            <person name="Macdonald S."/>
            <person name="Ahmed S."/>
            <person name="Newling K."/>
        </authorList>
    </citation>
    <scope>NUCLEOTIDE SEQUENCE [LARGE SCALE GENOMIC DNA]</scope>
</reference>
<feature type="compositionally biased region" description="Basic and acidic residues" evidence="1">
    <location>
        <begin position="106"/>
        <end position="115"/>
    </location>
</feature>
<organism evidence="2 3">
    <name type="scientific">Eruca vesicaria subsp. sativa</name>
    <name type="common">Garden rocket</name>
    <name type="synonym">Eruca sativa</name>
    <dbReference type="NCBI Taxonomy" id="29727"/>
    <lineage>
        <taxon>Eukaryota</taxon>
        <taxon>Viridiplantae</taxon>
        <taxon>Streptophyta</taxon>
        <taxon>Embryophyta</taxon>
        <taxon>Tracheophyta</taxon>
        <taxon>Spermatophyta</taxon>
        <taxon>Magnoliopsida</taxon>
        <taxon>eudicotyledons</taxon>
        <taxon>Gunneridae</taxon>
        <taxon>Pentapetalae</taxon>
        <taxon>rosids</taxon>
        <taxon>malvids</taxon>
        <taxon>Brassicales</taxon>
        <taxon>Brassicaceae</taxon>
        <taxon>Brassiceae</taxon>
        <taxon>Eruca</taxon>
    </lineage>
</organism>
<evidence type="ECO:0000313" key="3">
    <source>
        <dbReference type="Proteomes" id="UP001642260"/>
    </source>
</evidence>
<comment type="caution">
    <text evidence="2">The sequence shown here is derived from an EMBL/GenBank/DDBJ whole genome shotgun (WGS) entry which is preliminary data.</text>
</comment>
<evidence type="ECO:0000256" key="1">
    <source>
        <dbReference type="SAM" id="MobiDB-lite"/>
    </source>
</evidence>